<dbReference type="RefSeq" id="WP_072930469.1">
    <property type="nucleotide sequence ID" value="NZ_BMFL01000002.1"/>
</dbReference>
<dbReference type="SUPFAM" id="SSF51556">
    <property type="entry name" value="Metallo-dependent hydrolases"/>
    <property type="match status" value="1"/>
</dbReference>
<dbReference type="EMBL" id="FRBH01000004">
    <property type="protein sequence ID" value="SHK85836.1"/>
    <property type="molecule type" value="Genomic_DNA"/>
</dbReference>
<dbReference type="InterPro" id="IPR006680">
    <property type="entry name" value="Amidohydro-rel"/>
</dbReference>
<accession>A0A1M6VX16</accession>
<dbReference type="Pfam" id="PF04909">
    <property type="entry name" value="Amidohydro_2"/>
    <property type="match status" value="1"/>
</dbReference>
<sequence>MKLFDAHFHIIDDRFPLVENNGYLPPVFDTKSYTKSVENYGLIGGAIVSGSFQKFDQTYLIDALETLGDDFVGVANISKDMDVDLLNKLNDVGVVAVRFNVKRGGSEKIEELEKLSNQLFEQFGWHTELYIDSKDLKDLDNVLKLIPTFSIDHLGLSAEGLKDLYYYVEKGIKVKATGFGRIDFDPIPVMKTIHSINPEALLFGTDLPSTRANVPFSVKDIELVQQHFSEKDQEAIFYKNALKWYGREK</sequence>
<protein>
    <submittedName>
        <fullName evidence="2">2-pyrone-4,6-dicarboxylate hydrolase</fullName>
    </submittedName>
    <submittedName>
        <fullName evidence="3">Predicted metal-dependent hydrolase, TIM-barrel fold</fullName>
    </submittedName>
</protein>
<dbReference type="GO" id="GO:0016787">
    <property type="term" value="F:hydrolase activity"/>
    <property type="evidence" value="ECO:0007669"/>
    <property type="project" value="UniProtKB-KW"/>
</dbReference>
<evidence type="ECO:0000259" key="1">
    <source>
        <dbReference type="Pfam" id="PF04909"/>
    </source>
</evidence>
<reference evidence="2" key="5">
    <citation type="submission" date="2024-05" db="EMBL/GenBank/DDBJ databases">
        <authorList>
            <person name="Sun Q."/>
            <person name="Zhou Y."/>
        </authorList>
    </citation>
    <scope>NUCLEOTIDE SEQUENCE</scope>
    <source>
        <strain evidence="2">CGMCC 1.12707</strain>
    </source>
</reference>
<reference evidence="2" key="1">
    <citation type="journal article" date="2014" name="Int. J. Syst. Evol. Microbiol.">
        <title>Complete genome of a new Firmicutes species belonging to the dominant human colonic microbiota ('Ruminococcus bicirculans') reveals two chromosomes and a selective capacity to utilize plant glucans.</title>
        <authorList>
            <consortium name="NISC Comparative Sequencing Program"/>
            <person name="Wegmann U."/>
            <person name="Louis P."/>
            <person name="Goesmann A."/>
            <person name="Henrissat B."/>
            <person name="Duncan S.H."/>
            <person name="Flint H.J."/>
        </authorList>
    </citation>
    <scope>NUCLEOTIDE SEQUENCE</scope>
    <source>
        <strain evidence="2">CGMCC 1.12707</strain>
    </source>
</reference>
<keyword evidence="3" id="KW-0378">Hydrolase</keyword>
<evidence type="ECO:0000313" key="3">
    <source>
        <dbReference type="EMBL" id="SHK85836.1"/>
    </source>
</evidence>
<dbReference type="Proteomes" id="UP000184120">
    <property type="component" value="Unassembled WGS sequence"/>
</dbReference>
<dbReference type="InterPro" id="IPR032466">
    <property type="entry name" value="Metal_Hydrolase"/>
</dbReference>
<name>A0A1M6VX16_9FLAO</name>
<dbReference type="OrthoDB" id="9787654at2"/>
<proteinExistence type="predicted"/>
<gene>
    <name evidence="2" type="ORF">GCM10010984_04250</name>
    <name evidence="3" type="ORF">SAMN05443634_10467</name>
</gene>
<evidence type="ECO:0000313" key="5">
    <source>
        <dbReference type="Proteomes" id="UP000650994"/>
    </source>
</evidence>
<reference evidence="4" key="3">
    <citation type="submission" date="2016-11" db="EMBL/GenBank/DDBJ databases">
        <authorList>
            <person name="Varghese N."/>
            <person name="Submissions S."/>
        </authorList>
    </citation>
    <scope>NUCLEOTIDE SEQUENCE [LARGE SCALE GENOMIC DNA]</scope>
    <source>
        <strain evidence="4">DSM 27989</strain>
    </source>
</reference>
<dbReference type="STRING" id="1434701.SAMN05443634_10467"/>
<organism evidence="3 4">
    <name type="scientific">Chishuiella changwenlii</name>
    <dbReference type="NCBI Taxonomy" id="1434701"/>
    <lineage>
        <taxon>Bacteria</taxon>
        <taxon>Pseudomonadati</taxon>
        <taxon>Bacteroidota</taxon>
        <taxon>Flavobacteriia</taxon>
        <taxon>Flavobacteriales</taxon>
        <taxon>Weeksellaceae</taxon>
        <taxon>Chishuiella</taxon>
    </lineage>
</organism>
<evidence type="ECO:0000313" key="2">
    <source>
        <dbReference type="EMBL" id="GGE89757.1"/>
    </source>
</evidence>
<reference evidence="5" key="4">
    <citation type="journal article" date="2019" name="Int. J. Syst. Evol. Microbiol.">
        <title>The Global Catalogue of Microorganisms (GCM) 10K type strain sequencing project: providing services to taxonomists for standard genome sequencing and annotation.</title>
        <authorList>
            <consortium name="The Broad Institute Genomics Platform"/>
            <consortium name="The Broad Institute Genome Sequencing Center for Infectious Disease"/>
            <person name="Wu L."/>
            <person name="Ma J."/>
        </authorList>
    </citation>
    <scope>NUCLEOTIDE SEQUENCE [LARGE SCALE GENOMIC DNA]</scope>
    <source>
        <strain evidence="5">CGMCC 1.12707</strain>
    </source>
</reference>
<dbReference type="AlphaFoldDB" id="A0A1M6VX16"/>
<feature type="domain" description="Amidohydrolase-related" evidence="1">
    <location>
        <begin position="5"/>
        <end position="247"/>
    </location>
</feature>
<dbReference type="PANTHER" id="PTHR35563:SF2">
    <property type="entry name" value="BARREL METAL-DEPENDENT HYDROLASE, PUTATIVE (AFU_ORTHOLOGUE AFUA_1G16240)-RELATED"/>
    <property type="match status" value="1"/>
</dbReference>
<reference evidence="3" key="2">
    <citation type="submission" date="2016-11" db="EMBL/GenBank/DDBJ databases">
        <authorList>
            <person name="Jaros S."/>
            <person name="Januszkiewicz K."/>
            <person name="Wedrychowicz H."/>
        </authorList>
    </citation>
    <scope>NUCLEOTIDE SEQUENCE [LARGE SCALE GENOMIC DNA]</scope>
    <source>
        <strain evidence="3">DSM 27989</strain>
    </source>
</reference>
<dbReference type="Gene3D" id="3.20.20.140">
    <property type="entry name" value="Metal-dependent hydrolases"/>
    <property type="match status" value="1"/>
</dbReference>
<keyword evidence="5" id="KW-1185">Reference proteome</keyword>
<dbReference type="Proteomes" id="UP000650994">
    <property type="component" value="Unassembled WGS sequence"/>
</dbReference>
<dbReference type="PANTHER" id="PTHR35563">
    <property type="entry name" value="BARREL METAL-DEPENDENT HYDROLASE, PUTATIVE (AFU_ORTHOLOGUE AFUA_1G16240)-RELATED"/>
    <property type="match status" value="1"/>
</dbReference>
<dbReference type="InterPro" id="IPR052358">
    <property type="entry name" value="Aro_Compnd_Degr_Hydrolases"/>
</dbReference>
<dbReference type="EMBL" id="BMFL01000002">
    <property type="protein sequence ID" value="GGE89757.1"/>
    <property type="molecule type" value="Genomic_DNA"/>
</dbReference>
<evidence type="ECO:0000313" key="4">
    <source>
        <dbReference type="Proteomes" id="UP000184120"/>
    </source>
</evidence>